<dbReference type="SUPFAM" id="SSF140996">
    <property type="entry name" value="Hermes dimerisation domain"/>
    <property type="match status" value="1"/>
</dbReference>
<dbReference type="SMART" id="SM00614">
    <property type="entry name" value="ZnF_BED"/>
    <property type="match status" value="1"/>
</dbReference>
<keyword evidence="9" id="KW-0539">Nucleus</keyword>
<protein>
    <submittedName>
        <fullName evidence="15">Zinc finger BED domain-containing protein RICESLEEPER 2-like</fullName>
    </submittedName>
</protein>
<dbReference type="Pfam" id="PF14372">
    <property type="entry name" value="hAT-like_RNase-H"/>
    <property type="match status" value="1"/>
</dbReference>
<keyword evidence="5" id="KW-0862">Zinc</keyword>
<evidence type="ECO:0000256" key="4">
    <source>
        <dbReference type="ARBA" id="ARBA00022771"/>
    </source>
</evidence>
<keyword evidence="8" id="KW-0804">Transcription</keyword>
<evidence type="ECO:0000256" key="11">
    <source>
        <dbReference type="SAM" id="MobiDB-lite"/>
    </source>
</evidence>
<name>A0ABM3RPJ7_SPIOL</name>
<evidence type="ECO:0000256" key="2">
    <source>
        <dbReference type="ARBA" id="ARBA00011738"/>
    </source>
</evidence>
<dbReference type="PANTHER" id="PTHR46481:SF11">
    <property type="entry name" value="ZINC FINGER BED DOMAIN-CONTAINING PROTEIN RICESLEEPER 2-LIKE"/>
    <property type="match status" value="1"/>
</dbReference>
<dbReference type="InterPro" id="IPR008906">
    <property type="entry name" value="HATC_C_dom"/>
</dbReference>
<accession>A0ABM3RPJ7</accession>
<feature type="transmembrane region" description="Helical" evidence="12">
    <location>
        <begin position="724"/>
        <end position="746"/>
    </location>
</feature>
<evidence type="ECO:0000256" key="3">
    <source>
        <dbReference type="ARBA" id="ARBA00022723"/>
    </source>
</evidence>
<dbReference type="Pfam" id="PF02892">
    <property type="entry name" value="zf-BED"/>
    <property type="match status" value="1"/>
</dbReference>
<keyword evidence="6" id="KW-0805">Transcription regulation</keyword>
<dbReference type="InterPro" id="IPR036236">
    <property type="entry name" value="Znf_C2H2_sf"/>
</dbReference>
<evidence type="ECO:0000256" key="5">
    <source>
        <dbReference type="ARBA" id="ARBA00022833"/>
    </source>
</evidence>
<evidence type="ECO:0000256" key="12">
    <source>
        <dbReference type="SAM" id="Phobius"/>
    </source>
</evidence>
<keyword evidence="3" id="KW-0479">Metal-binding</keyword>
<dbReference type="GeneID" id="110787853"/>
<evidence type="ECO:0000256" key="7">
    <source>
        <dbReference type="ARBA" id="ARBA00023125"/>
    </source>
</evidence>
<reference evidence="15" key="2">
    <citation type="submission" date="2025-08" db="UniProtKB">
        <authorList>
            <consortium name="RefSeq"/>
        </authorList>
    </citation>
    <scope>IDENTIFICATION</scope>
    <source>
        <tissue evidence="15">Leaf</tissue>
    </source>
</reference>
<dbReference type="Pfam" id="PF05699">
    <property type="entry name" value="Dimer_Tnp_hAT"/>
    <property type="match status" value="1"/>
</dbReference>
<evidence type="ECO:0000256" key="1">
    <source>
        <dbReference type="ARBA" id="ARBA00004123"/>
    </source>
</evidence>
<keyword evidence="12" id="KW-0812">Transmembrane</keyword>
<evidence type="ECO:0000259" key="13">
    <source>
        <dbReference type="PROSITE" id="PS50808"/>
    </source>
</evidence>
<dbReference type="SUPFAM" id="SSF57667">
    <property type="entry name" value="beta-beta-alpha zinc fingers"/>
    <property type="match status" value="1"/>
</dbReference>
<keyword evidence="12" id="KW-1133">Transmembrane helix</keyword>
<feature type="compositionally biased region" description="Low complexity" evidence="11">
    <location>
        <begin position="1"/>
        <end position="16"/>
    </location>
</feature>
<dbReference type="InterPro" id="IPR003656">
    <property type="entry name" value="Znf_BED"/>
</dbReference>
<keyword evidence="7" id="KW-0238">DNA-binding</keyword>
<evidence type="ECO:0000256" key="8">
    <source>
        <dbReference type="ARBA" id="ARBA00023163"/>
    </source>
</evidence>
<keyword evidence="12" id="KW-0472">Membrane</keyword>
<evidence type="ECO:0000313" key="14">
    <source>
        <dbReference type="Proteomes" id="UP000813463"/>
    </source>
</evidence>
<feature type="region of interest" description="Disordered" evidence="11">
    <location>
        <begin position="1"/>
        <end position="62"/>
    </location>
</feature>
<dbReference type="InterPro" id="IPR012337">
    <property type="entry name" value="RNaseH-like_sf"/>
</dbReference>
<feature type="transmembrane region" description="Helical" evidence="12">
    <location>
        <begin position="758"/>
        <end position="781"/>
    </location>
</feature>
<gene>
    <name evidence="15" type="primary">LOC110787853</name>
</gene>
<evidence type="ECO:0000256" key="9">
    <source>
        <dbReference type="ARBA" id="ARBA00023242"/>
    </source>
</evidence>
<reference evidence="14" key="1">
    <citation type="journal article" date="2021" name="Nat. Commun.">
        <title>Genomic analyses provide insights into spinach domestication and the genetic basis of agronomic traits.</title>
        <authorList>
            <person name="Cai X."/>
            <person name="Sun X."/>
            <person name="Xu C."/>
            <person name="Sun H."/>
            <person name="Wang X."/>
            <person name="Ge C."/>
            <person name="Zhang Z."/>
            <person name="Wang Q."/>
            <person name="Fei Z."/>
            <person name="Jiao C."/>
            <person name="Wang Q."/>
        </authorList>
    </citation>
    <scope>NUCLEOTIDE SEQUENCE [LARGE SCALE GENOMIC DNA]</scope>
    <source>
        <strain evidence="14">cv. Varoflay</strain>
    </source>
</reference>
<dbReference type="InterPro" id="IPR025525">
    <property type="entry name" value="hAT-like_transposase_RNase-H"/>
</dbReference>
<comment type="subcellular location">
    <subcellularLocation>
        <location evidence="1">Nucleus</location>
    </subcellularLocation>
</comment>
<proteinExistence type="predicted"/>
<evidence type="ECO:0000313" key="15">
    <source>
        <dbReference type="RefSeq" id="XP_056697549.1"/>
    </source>
</evidence>
<feature type="domain" description="BED-type" evidence="13">
    <location>
        <begin position="63"/>
        <end position="122"/>
    </location>
</feature>
<dbReference type="Proteomes" id="UP000813463">
    <property type="component" value="Chromosome 4"/>
</dbReference>
<evidence type="ECO:0000256" key="10">
    <source>
        <dbReference type="PROSITE-ProRule" id="PRU00027"/>
    </source>
</evidence>
<organism evidence="14 15">
    <name type="scientific">Spinacia oleracea</name>
    <name type="common">Spinach</name>
    <dbReference type="NCBI Taxonomy" id="3562"/>
    <lineage>
        <taxon>Eukaryota</taxon>
        <taxon>Viridiplantae</taxon>
        <taxon>Streptophyta</taxon>
        <taxon>Embryophyta</taxon>
        <taxon>Tracheophyta</taxon>
        <taxon>Spermatophyta</taxon>
        <taxon>Magnoliopsida</taxon>
        <taxon>eudicotyledons</taxon>
        <taxon>Gunneridae</taxon>
        <taxon>Pentapetalae</taxon>
        <taxon>Caryophyllales</taxon>
        <taxon>Chenopodiaceae</taxon>
        <taxon>Chenopodioideae</taxon>
        <taxon>Anserineae</taxon>
        <taxon>Spinacia</taxon>
    </lineage>
</organism>
<comment type="subunit">
    <text evidence="2">Homodimer.</text>
</comment>
<keyword evidence="4 10" id="KW-0863">Zinc-finger</keyword>
<dbReference type="InterPro" id="IPR052035">
    <property type="entry name" value="ZnF_BED_domain_contain"/>
</dbReference>
<dbReference type="PANTHER" id="PTHR46481">
    <property type="entry name" value="ZINC FINGER BED DOMAIN-CONTAINING PROTEIN 4"/>
    <property type="match status" value="1"/>
</dbReference>
<dbReference type="SUPFAM" id="SSF53098">
    <property type="entry name" value="Ribonuclease H-like"/>
    <property type="match status" value="1"/>
</dbReference>
<dbReference type="PROSITE" id="PS50808">
    <property type="entry name" value="ZF_BED"/>
    <property type="match status" value="1"/>
</dbReference>
<evidence type="ECO:0000256" key="6">
    <source>
        <dbReference type="ARBA" id="ARBA00023015"/>
    </source>
</evidence>
<sequence length="787" mass="89268">MEMGDSSAGSKSFSFSPSPPVPLPEVSIPNPLYSLPISHSQSPTQLGEEEEMGPPPPRQPARRLKSEVWNHFERKVINGEQKAKCLHCNQLFSGNSKNGTSHLKDHLVLRCTKKHMKVDVRQKLLAVNRRQDSSTRLENHVFNQEESRKELAHMVVLHEYPLSIVEHVGFRRFVISLNPSFKIISRNTLKSDILKMFVSEKANLKKLFDGHGGRVAITTDMWTASPQKKGYMAITSHFIDDQWILHNKTLRFVYVPCPHTVNMLAQVLVDTLNEYNIAEKISSVVLDNCTTNDAMVDILHEKFDCDTLMCSGQFLHVRCSAHILNLIVQDGLEMIGSGIERIRNCVVFWGSTQKRLQKFEDKARASKVDCSRKLSLDCKTRWNSTFLMLQSALPYKNVFANLKTQNPKFKFVVPTQRDWESAETICDKLKRFHKVTELFSCRKYPTANLFFRQVCEIKLALRLWKNSNEQFVRDMAEKMIEKFDKYWSNINGILSVAAILDPRNKLECVEYYFCEIFGDEASVEVERVKTLLYDLLHEYHEKSDKEDVGSSSFSQTVLGKRPSDLISSDNVNGDDCDKWTLIKKTKKRKANVRCELDHYLEDEALPESSQFDVLNFWKTDLKYPTLRKIARDILAIPASTVASESAFSMGGRVVSPQRSSLHRDTVEALMCMQNWLLGEYSDACFDNAHACATILVDADVGGDGSCASEVIDVNSRKWISYEELLVVACCWDGIVLVVAVGMRWCLLLLVGMGSWDGAIAVGLLFCCCLLLSSSVVARLALGYIDTS</sequence>
<keyword evidence="14" id="KW-1185">Reference proteome</keyword>
<dbReference type="RefSeq" id="XP_056697549.1">
    <property type="nucleotide sequence ID" value="XM_056841571.1"/>
</dbReference>